<feature type="domain" description="Helicase C-terminal" evidence="6">
    <location>
        <begin position="443"/>
        <end position="620"/>
    </location>
</feature>
<keyword evidence="1" id="KW-0547">Nucleotide-binding</keyword>
<protein>
    <submittedName>
        <fullName evidence="7">ATP-dependent DEAD box helicase</fullName>
    </submittedName>
</protein>
<accession>A0A1Y1JN21</accession>
<dbReference type="InterPro" id="IPR050699">
    <property type="entry name" value="RNA-DNA_Helicase"/>
</dbReference>
<dbReference type="RefSeq" id="XP_028544382.1">
    <property type="nucleotide sequence ID" value="XM_028688581.1"/>
</dbReference>
<dbReference type="GO" id="GO:0005524">
    <property type="term" value="F:ATP binding"/>
    <property type="evidence" value="ECO:0007669"/>
    <property type="project" value="UniProtKB-KW"/>
</dbReference>
<dbReference type="SMART" id="SM00490">
    <property type="entry name" value="HELICc"/>
    <property type="match status" value="1"/>
</dbReference>
<dbReference type="PANTHER" id="PTHR12131">
    <property type="entry name" value="ATP-DEPENDENT RNA AND DNA HELICASE"/>
    <property type="match status" value="1"/>
</dbReference>
<dbReference type="Pfam" id="PF00271">
    <property type="entry name" value="Helicase_C"/>
    <property type="match status" value="1"/>
</dbReference>
<evidence type="ECO:0000256" key="4">
    <source>
        <dbReference type="ARBA" id="ARBA00022840"/>
    </source>
</evidence>
<dbReference type="OMA" id="WIFYEHV"/>
<dbReference type="InterPro" id="IPR022192">
    <property type="entry name" value="SUV3_C"/>
</dbReference>
<dbReference type="PROSITE" id="PS51194">
    <property type="entry name" value="HELICASE_CTER"/>
    <property type="match status" value="1"/>
</dbReference>
<evidence type="ECO:0000313" key="7">
    <source>
        <dbReference type="EMBL" id="GAW81793.1"/>
    </source>
</evidence>
<dbReference type="GO" id="GO:0045025">
    <property type="term" value="C:mitochondrial degradosome"/>
    <property type="evidence" value="ECO:0007669"/>
    <property type="project" value="TreeGrafter"/>
</dbReference>
<dbReference type="GO" id="GO:0000965">
    <property type="term" value="P:mitochondrial RNA 3'-end processing"/>
    <property type="evidence" value="ECO:0007669"/>
    <property type="project" value="TreeGrafter"/>
</dbReference>
<dbReference type="InterPro" id="IPR001650">
    <property type="entry name" value="Helicase_C-like"/>
</dbReference>
<dbReference type="PANTHER" id="PTHR12131:SF1">
    <property type="entry name" value="ATP-DEPENDENT RNA HELICASE SUPV3L1, MITOCHONDRIAL-RELATED"/>
    <property type="match status" value="1"/>
</dbReference>
<dbReference type="GO" id="GO:0016787">
    <property type="term" value="F:hydrolase activity"/>
    <property type="evidence" value="ECO:0007669"/>
    <property type="project" value="UniProtKB-KW"/>
</dbReference>
<evidence type="ECO:0000256" key="3">
    <source>
        <dbReference type="ARBA" id="ARBA00022806"/>
    </source>
</evidence>
<reference evidence="8" key="1">
    <citation type="submission" date="2017-04" db="EMBL/GenBank/DDBJ databases">
        <title>Plasmodium gonderi genome.</title>
        <authorList>
            <person name="Arisue N."/>
            <person name="Honma H."/>
            <person name="Kawai S."/>
            <person name="Tougan T."/>
            <person name="Tanabe K."/>
            <person name="Horii T."/>
        </authorList>
    </citation>
    <scope>NUCLEOTIDE SEQUENCE [LARGE SCALE GENOMIC DNA]</scope>
    <source>
        <strain evidence="8">ATCC 30045</strain>
    </source>
</reference>
<organism evidence="7 8">
    <name type="scientific">Plasmodium gonderi</name>
    <dbReference type="NCBI Taxonomy" id="77519"/>
    <lineage>
        <taxon>Eukaryota</taxon>
        <taxon>Sar</taxon>
        <taxon>Alveolata</taxon>
        <taxon>Apicomplexa</taxon>
        <taxon>Aconoidasida</taxon>
        <taxon>Haemosporida</taxon>
        <taxon>Plasmodiidae</taxon>
        <taxon>Plasmodium</taxon>
        <taxon>Plasmodium (Plasmodium)</taxon>
    </lineage>
</organism>
<dbReference type="AlphaFoldDB" id="A0A1Y1JN21"/>
<dbReference type="SMART" id="SM00487">
    <property type="entry name" value="DEXDc"/>
    <property type="match status" value="1"/>
</dbReference>
<evidence type="ECO:0000259" key="6">
    <source>
        <dbReference type="PROSITE" id="PS51194"/>
    </source>
</evidence>
<evidence type="ECO:0000256" key="2">
    <source>
        <dbReference type="ARBA" id="ARBA00022801"/>
    </source>
</evidence>
<keyword evidence="8" id="KW-1185">Reference proteome</keyword>
<dbReference type="Gene3D" id="1.20.58.1080">
    <property type="match status" value="1"/>
</dbReference>
<comment type="caution">
    <text evidence="7">The sequence shown here is derived from an EMBL/GenBank/DDBJ whole genome shotgun (WGS) entry which is preliminary data.</text>
</comment>
<dbReference type="Pfam" id="PF22527">
    <property type="entry name" value="DEXQc_Suv3"/>
    <property type="match status" value="1"/>
</dbReference>
<dbReference type="InterPro" id="IPR027417">
    <property type="entry name" value="P-loop_NTPase"/>
</dbReference>
<dbReference type="InterPro" id="IPR055206">
    <property type="entry name" value="DEXQc_SUV3"/>
</dbReference>
<feature type="compositionally biased region" description="Acidic residues" evidence="5">
    <location>
        <begin position="466"/>
        <end position="500"/>
    </location>
</feature>
<evidence type="ECO:0000313" key="8">
    <source>
        <dbReference type="Proteomes" id="UP000195521"/>
    </source>
</evidence>
<dbReference type="Gene3D" id="3.40.50.300">
    <property type="entry name" value="P-loop containing nucleotide triphosphate hydrolases"/>
    <property type="match status" value="2"/>
</dbReference>
<evidence type="ECO:0000256" key="5">
    <source>
        <dbReference type="SAM" id="MobiDB-lite"/>
    </source>
</evidence>
<dbReference type="FunFam" id="3.40.50.300:FF:002434">
    <property type="entry name" value="ATP-dependent RNA helicase SUV3, putative"/>
    <property type="match status" value="1"/>
</dbReference>
<dbReference type="SUPFAM" id="SSF52540">
    <property type="entry name" value="P-loop containing nucleoside triphosphate hydrolases"/>
    <property type="match status" value="2"/>
</dbReference>
<keyword evidence="4" id="KW-0067">ATP-binding</keyword>
<name>A0A1Y1JN21_PLAGO</name>
<dbReference type="Proteomes" id="UP000195521">
    <property type="component" value="Unassembled WGS sequence"/>
</dbReference>
<dbReference type="GeneID" id="39748522"/>
<evidence type="ECO:0000256" key="1">
    <source>
        <dbReference type="ARBA" id="ARBA00022741"/>
    </source>
</evidence>
<dbReference type="OrthoDB" id="6692397at2759"/>
<feature type="region of interest" description="Disordered" evidence="5">
    <location>
        <begin position="466"/>
        <end position="504"/>
    </location>
</feature>
<dbReference type="Pfam" id="PF12513">
    <property type="entry name" value="SUV3_C"/>
    <property type="match status" value="1"/>
</dbReference>
<dbReference type="InterPro" id="IPR014001">
    <property type="entry name" value="Helicase_ATP-bd"/>
</dbReference>
<dbReference type="EMBL" id="BDQF01000012">
    <property type="protein sequence ID" value="GAW81793.1"/>
    <property type="molecule type" value="Genomic_DNA"/>
</dbReference>
<keyword evidence="2" id="KW-0378">Hydrolase</keyword>
<dbReference type="GO" id="GO:0004386">
    <property type="term" value="F:helicase activity"/>
    <property type="evidence" value="ECO:0007669"/>
    <property type="project" value="UniProtKB-KW"/>
</dbReference>
<proteinExistence type="predicted"/>
<keyword evidence="3 7" id="KW-0347">Helicase</keyword>
<sequence length="1018" mass="118094">MLKCFVLICRKEREVESGAQRCWNFINAGKVRVLSVTSKKCSGGIQTCGKVEATSLHSEKIQMESNPRENCVKKINEEYRKVQQLIPLHDNELQKIRNVLIRVINDNELLHHIVHTYKIPSFFLLDNDVRNHFLQYLIENTSHSYDLREFLLNVERNETKKETRDCFSHMVSSEEKEISEMSQERRSTFKECMMPYEKVLNIFLSFIKKYYYKQWIFYEHVKRICDFSELSTLVKNKKKGRKLHLYIGPTNSGKTYEAFKKLCKSNNGLYCAPLRLLAWEIHKKLIKLNKVTNLLTGQEIIEKKNPSHTVCTIEMTPLNRNYDCVLIDEIQMISNDTRGYSWTNVLLNVNCEEIYLCGSENVVNLIKNLSDLLHDELIIKRFKRLTKLHVQENTEDLKNLKTGDCVITFSRNNIMLLKHRLEGMNKRVFIIYGSLPPESKKKQIELFNWYCTEENKTVEVGAGGEVEEGEVEEGEVEEEEVEEEEVEKEEVEKEEVEDDREERMRLQDHRGKYSRLSKSKKETILIATDVIGMGVNINIKRIIFYSLQKFDGYKLRYLSISEVLQISGRAGRFYQESTEPINGYVTCVHSHDLHIVKRIFRGENIGAPIESSVEKDDIGNLSTDMMAQREGKNNTCADVQDNWNNPYVDTSHILQSKNEKVLQDVVTKLNGNRNSFFDTETLSVRIDPPQLGSIRGDNSADSFFNLKERKDSFTRAGYFPDFNMIDKLKKLLEFEHKAKIELHEILQILVDYVKINDVYFFLTKNYNQMVFIAKFLKNSKLDTKILFAYTLSPININNVNMLTALKTFAMCHEILGFVDFFQCISRDMVVIPTNEVEGVKGAENIKGELSNLDLLTSGLLFHGNTINGEATNGITDGVRNEISGKLRNEVLWGKHHTAGMEEPRSCSFFPSSNYIQELMEKNTGCLNFPLDTNVLFSLPEDKSVTHRIVPQDLNPPNIGFYEYISVLEVYYEIIDLYCWLHTKFPKIYTNIDSVNDEKKRVSNAIIHILTKSLKEVKQ</sequence>
<gene>
    <name evidence="7" type="ORF">PGO_112440</name>
</gene>
<dbReference type="Gene3D" id="1.20.272.40">
    <property type="match status" value="1"/>
</dbReference>